<dbReference type="eggNOG" id="ENOG502S8GV">
    <property type="taxonomic scope" value="Eukaryota"/>
</dbReference>
<dbReference type="Gene3D" id="1.20.120.1020">
    <property type="entry name" value="Prion-inhibition and propagation, HeLo domain"/>
    <property type="match status" value="1"/>
</dbReference>
<protein>
    <submittedName>
        <fullName evidence="2">Putative small s protein</fullName>
    </submittedName>
</protein>
<dbReference type="PANTHER" id="PTHR37542">
    <property type="entry name" value="HELO DOMAIN-CONTAINING PROTEIN-RELATED"/>
    <property type="match status" value="1"/>
</dbReference>
<dbReference type="OMA" id="HNGDNKG"/>
<dbReference type="KEGG" id="ela:UCREL1_6199"/>
<dbReference type="InterPro" id="IPR029498">
    <property type="entry name" value="HeLo_dom"/>
</dbReference>
<dbReference type="HOGENOM" id="CLU_058675_0_0_1"/>
<reference evidence="3" key="1">
    <citation type="journal article" date="2013" name="Genome Announc.">
        <title>Draft genome sequence of the grapevine dieback fungus Eutypa lata UCR-EL1.</title>
        <authorList>
            <person name="Blanco-Ulate B."/>
            <person name="Rolshausen P.E."/>
            <person name="Cantu D."/>
        </authorList>
    </citation>
    <scope>NUCLEOTIDE SEQUENCE [LARGE SCALE GENOMIC DNA]</scope>
    <source>
        <strain evidence="3">UCR-EL1</strain>
    </source>
</reference>
<keyword evidence="3" id="KW-1185">Reference proteome</keyword>
<name>M7SQN4_EUTLA</name>
<dbReference type="EMBL" id="KB706581">
    <property type="protein sequence ID" value="EMR66803.1"/>
    <property type="molecule type" value="Genomic_DNA"/>
</dbReference>
<dbReference type="Pfam" id="PF14479">
    <property type="entry name" value="HeLo"/>
    <property type="match status" value="1"/>
</dbReference>
<organism evidence="2 3">
    <name type="scientific">Eutypa lata (strain UCR-EL1)</name>
    <name type="common">Grapevine dieback disease fungus</name>
    <name type="synonym">Eutypa armeniacae</name>
    <dbReference type="NCBI Taxonomy" id="1287681"/>
    <lineage>
        <taxon>Eukaryota</taxon>
        <taxon>Fungi</taxon>
        <taxon>Dikarya</taxon>
        <taxon>Ascomycota</taxon>
        <taxon>Pezizomycotina</taxon>
        <taxon>Sordariomycetes</taxon>
        <taxon>Xylariomycetidae</taxon>
        <taxon>Xylariales</taxon>
        <taxon>Diatrypaceae</taxon>
        <taxon>Eutypa</taxon>
    </lineage>
</organism>
<sequence>MDPNSAVNLFYFAINCFNGIQLARTFEDDFATYQLKLDILQIRLSRWGEVARPIIDKKEDVDKPVLKDENVAAGREESDDTDIRKKAHEILHVIHDTVTKAKRDSERDARKWNQDREPCDAESCVPSDLKKIRMRFKACLRRRKVQMVKVTQSIQWVFYKKEHFEKFVMDMSGLMSNLESLFLEDDRRKFHELSKEECVGMSKPNLEELKELVEGCDPLLEVTVDENLQDLTCSGTYITQSYNSGMVTGIHKGDVNGVSNGNNNRTRNYWGRR</sequence>
<accession>M7SQN4</accession>
<evidence type="ECO:0000313" key="2">
    <source>
        <dbReference type="EMBL" id="EMR66803.1"/>
    </source>
</evidence>
<dbReference type="InterPro" id="IPR038305">
    <property type="entry name" value="HeLo_sf"/>
</dbReference>
<evidence type="ECO:0000313" key="3">
    <source>
        <dbReference type="Proteomes" id="UP000012174"/>
    </source>
</evidence>
<dbReference type="PANTHER" id="PTHR37542:SF3">
    <property type="entry name" value="PRION-INHIBITION AND PROPAGATION HELO DOMAIN-CONTAINING PROTEIN"/>
    <property type="match status" value="1"/>
</dbReference>
<dbReference type="AlphaFoldDB" id="M7SQN4"/>
<dbReference type="OrthoDB" id="20872at2759"/>
<gene>
    <name evidence="2" type="ORF">UCREL1_6199</name>
</gene>
<evidence type="ECO:0000259" key="1">
    <source>
        <dbReference type="Pfam" id="PF14479"/>
    </source>
</evidence>
<proteinExistence type="predicted"/>
<feature type="domain" description="Prion-inhibition and propagation HeLo" evidence="1">
    <location>
        <begin position="5"/>
        <end position="212"/>
    </location>
</feature>
<dbReference type="Proteomes" id="UP000012174">
    <property type="component" value="Unassembled WGS sequence"/>
</dbReference>
<dbReference type="STRING" id="1287681.M7SQN4"/>